<dbReference type="Pfam" id="PF00015">
    <property type="entry name" value="MCPsignal"/>
    <property type="match status" value="1"/>
</dbReference>
<evidence type="ECO:0000313" key="9">
    <source>
        <dbReference type="Proteomes" id="UP001310248"/>
    </source>
</evidence>
<evidence type="ECO:0000256" key="5">
    <source>
        <dbReference type="SAM" id="Phobius"/>
    </source>
</evidence>
<dbReference type="Pfam" id="PF00672">
    <property type="entry name" value="HAMP"/>
    <property type="match status" value="1"/>
</dbReference>
<organism evidence="8 9">
    <name type="scientific">Agarivorans aestuarii</name>
    <dbReference type="NCBI Taxonomy" id="1563703"/>
    <lineage>
        <taxon>Bacteria</taxon>
        <taxon>Pseudomonadati</taxon>
        <taxon>Pseudomonadota</taxon>
        <taxon>Gammaproteobacteria</taxon>
        <taxon>Alteromonadales</taxon>
        <taxon>Alteromonadaceae</taxon>
        <taxon>Agarivorans</taxon>
    </lineage>
</organism>
<feature type="transmembrane region" description="Helical" evidence="5">
    <location>
        <begin position="308"/>
        <end position="330"/>
    </location>
</feature>
<keyword evidence="5" id="KW-1133">Transmembrane helix</keyword>
<keyword evidence="5" id="KW-0812">Transmembrane</keyword>
<name>A0ABU7G8Y8_9ALTE</name>
<keyword evidence="2 4" id="KW-0807">Transducer</keyword>
<dbReference type="InterPro" id="IPR004089">
    <property type="entry name" value="MCPsignal_dom"/>
</dbReference>
<comment type="similarity">
    <text evidence="3">Belongs to the methyl-accepting chemotaxis (MCP) protein family.</text>
</comment>
<evidence type="ECO:0000313" key="8">
    <source>
        <dbReference type="EMBL" id="MEE1675868.1"/>
    </source>
</evidence>
<dbReference type="CDD" id="cd11386">
    <property type="entry name" value="MCP_signal"/>
    <property type="match status" value="1"/>
</dbReference>
<dbReference type="PANTHER" id="PTHR32089:SF70">
    <property type="entry name" value="ENERGY TAXIS MODULATING METHYL ACCEPTING SENSORY TRANSDUCER"/>
    <property type="match status" value="1"/>
</dbReference>
<dbReference type="Gene3D" id="6.10.340.10">
    <property type="match status" value="1"/>
</dbReference>
<dbReference type="InterPro" id="IPR003660">
    <property type="entry name" value="HAMP_dom"/>
</dbReference>
<dbReference type="Proteomes" id="UP001310248">
    <property type="component" value="Unassembled WGS sequence"/>
</dbReference>
<proteinExistence type="inferred from homology"/>
<evidence type="ECO:0000256" key="2">
    <source>
        <dbReference type="ARBA" id="ARBA00023224"/>
    </source>
</evidence>
<dbReference type="EMBL" id="JAYDYW010000016">
    <property type="protein sequence ID" value="MEE1675868.1"/>
    <property type="molecule type" value="Genomic_DNA"/>
</dbReference>
<dbReference type="PANTHER" id="PTHR32089">
    <property type="entry name" value="METHYL-ACCEPTING CHEMOTAXIS PROTEIN MCPB"/>
    <property type="match status" value="1"/>
</dbReference>
<protein>
    <submittedName>
        <fullName evidence="8">Methyl-accepting chemotaxis protein</fullName>
    </submittedName>
</protein>
<gene>
    <name evidence="8" type="ORF">SNR37_001195</name>
</gene>
<comment type="subcellular location">
    <subcellularLocation>
        <location evidence="1">Membrane</location>
    </subcellularLocation>
</comment>
<dbReference type="SMART" id="SM00304">
    <property type="entry name" value="HAMP"/>
    <property type="match status" value="1"/>
</dbReference>
<reference evidence="9" key="1">
    <citation type="submission" date="2023-07" db="EMBL/GenBank/DDBJ databases">
        <title>Draft genome sequence of Agarivorans aestuarii strain ZMCS4, a CAZymes producing bacteria isolated from the marine brown algae Clodostephus spongiosus.</title>
        <authorList>
            <person name="Lorente B."/>
            <person name="Cabral C."/>
            <person name="Frias J."/>
            <person name="Faria J."/>
            <person name="Toubarro D."/>
        </authorList>
    </citation>
    <scope>NUCLEOTIDE SEQUENCE [LARGE SCALE GENOMIC DNA]</scope>
    <source>
        <strain evidence="9">ZMCS4</strain>
    </source>
</reference>
<evidence type="ECO:0000256" key="4">
    <source>
        <dbReference type="PROSITE-ProRule" id="PRU00284"/>
    </source>
</evidence>
<keyword evidence="5" id="KW-0472">Membrane</keyword>
<dbReference type="RefSeq" id="WP_329776644.1">
    <property type="nucleotide sequence ID" value="NZ_JAYDYW010000016.1"/>
</dbReference>
<dbReference type="SMART" id="SM00283">
    <property type="entry name" value="MA"/>
    <property type="match status" value="1"/>
</dbReference>
<accession>A0ABU7G8Y8</accession>
<keyword evidence="9" id="KW-1185">Reference proteome</keyword>
<dbReference type="Gene3D" id="1.10.287.950">
    <property type="entry name" value="Methyl-accepting chemotaxis protein"/>
    <property type="match status" value="1"/>
</dbReference>
<reference evidence="8 9" key="2">
    <citation type="submission" date="2023-12" db="EMBL/GenBank/DDBJ databases">
        <authorList>
            <consortium name="Cladostephus spongiosus"/>
            <person name="Lorente B."/>
            <person name="Cabral C."/>
            <person name="Frias J."/>
            <person name="Faria J."/>
            <person name="Toubarro D."/>
        </authorList>
    </citation>
    <scope>NUCLEOTIDE SEQUENCE [LARGE SCALE GENOMIC DNA]</scope>
    <source>
        <strain evidence="8 9">ZMCS4</strain>
    </source>
</reference>
<dbReference type="PROSITE" id="PS50885">
    <property type="entry name" value="HAMP"/>
    <property type="match status" value="1"/>
</dbReference>
<feature type="domain" description="HAMP" evidence="7">
    <location>
        <begin position="332"/>
        <end position="384"/>
    </location>
</feature>
<dbReference type="PROSITE" id="PS50111">
    <property type="entry name" value="CHEMOTAXIS_TRANSDUC_2"/>
    <property type="match status" value="1"/>
</dbReference>
<evidence type="ECO:0000256" key="1">
    <source>
        <dbReference type="ARBA" id="ARBA00004370"/>
    </source>
</evidence>
<evidence type="ECO:0000259" key="6">
    <source>
        <dbReference type="PROSITE" id="PS50111"/>
    </source>
</evidence>
<evidence type="ECO:0000256" key="3">
    <source>
        <dbReference type="ARBA" id="ARBA00029447"/>
    </source>
</evidence>
<sequence length="674" mass="74310">MQISVVMRTLSGFAILFILLIAVALIGQINIRSLESQLNETVDSLTPTAELTNRLSGLLLNTAWVIGLHSNTESKEQLSQLESQAKSLISSYQENYQSLILLTENYPNLNSLLGPIKSNAEATFSAANAQFSTHQQWLVADKSVEELRRDFKQQWSGYNEDLERIAESVDGEAHLIAVDLQADGVVLERQLDEAFYAKTPEQTTRQMQQLKTLYASMIEKRDELEFYIEDDIQNVVNYFVLLNQSLNPQGLFSEIDRLVRLTKQQQDNFSQINSQTAEALNQLALASDSVSLIIAQAKTQATEKSQSAIGTMIAVVLASLSISILVAWSVTSSIKGPLKRTLQQMKQLVEGDFSQQITVQRKDEFGQIAHQLNLLTEQFNQVIGSMVDSAKQLENSAESGLNASQHSRTIISEQRAQTDIVASAVKAMEQGVQDVSHQANTSRDDIGDVSALTEQGRQAAHTTRKTTTQLKTTILHAAEKIDTLKQNSDDIGQILDVIQGIAEQTNLLALNAAIEAARAGEQGRGFAVVADEVRNLASRTQNSTTEIFKVIEGLQKGANAAVELMKQGETMVVECLSQAEHSDQQLENIAVMLEQIRAYSQQIATTAEEKMAVASQVANNVQKIVELGHSAHKDAEHNEQASESLKVKSEQQLGQLAIFKLKEYLPSNEQMATQ</sequence>
<dbReference type="SUPFAM" id="SSF58104">
    <property type="entry name" value="Methyl-accepting chemotaxis protein (MCP) signaling domain"/>
    <property type="match status" value="1"/>
</dbReference>
<comment type="caution">
    <text evidence="8">The sequence shown here is derived from an EMBL/GenBank/DDBJ whole genome shotgun (WGS) entry which is preliminary data.</text>
</comment>
<dbReference type="CDD" id="cd06225">
    <property type="entry name" value="HAMP"/>
    <property type="match status" value="1"/>
</dbReference>
<feature type="domain" description="Methyl-accepting transducer" evidence="6">
    <location>
        <begin position="389"/>
        <end position="625"/>
    </location>
</feature>
<evidence type="ECO:0000259" key="7">
    <source>
        <dbReference type="PROSITE" id="PS50885"/>
    </source>
</evidence>